<evidence type="ECO:0000256" key="4">
    <source>
        <dbReference type="ARBA" id="ARBA00022737"/>
    </source>
</evidence>
<evidence type="ECO:0000256" key="8">
    <source>
        <dbReference type="ARBA" id="ARBA00023015"/>
    </source>
</evidence>
<keyword evidence="6" id="KW-0862">Zinc</keyword>
<dbReference type="PaxDb" id="6945-B7P343"/>
<dbReference type="VEuPathDB" id="VectorBase:ISCI016419"/>
<dbReference type="PANTHER" id="PTHR45993:SF6">
    <property type="entry name" value="C2H2-TYPE DOMAIN-CONTAINING PROTEIN"/>
    <property type="match status" value="1"/>
</dbReference>
<evidence type="ECO:0000256" key="11">
    <source>
        <dbReference type="SAM" id="MobiDB-lite"/>
    </source>
</evidence>
<keyword evidence="8" id="KW-0805">Transcription regulation</keyword>
<reference evidence="14" key="2">
    <citation type="submission" date="2020-05" db="UniProtKB">
        <authorList>
            <consortium name="EnsemblMetazoa"/>
        </authorList>
    </citation>
    <scope>IDENTIFICATION</scope>
    <source>
        <strain evidence="14">wikel</strain>
    </source>
</reference>
<dbReference type="Proteomes" id="UP000001555">
    <property type="component" value="Unassembled WGS sequence"/>
</dbReference>
<keyword evidence="3" id="KW-0479">Metal-binding</keyword>
<organism>
    <name type="scientific">Ixodes scapularis</name>
    <name type="common">Black-legged tick</name>
    <name type="synonym">Deer tick</name>
    <dbReference type="NCBI Taxonomy" id="6945"/>
    <lineage>
        <taxon>Eukaryota</taxon>
        <taxon>Metazoa</taxon>
        <taxon>Ecdysozoa</taxon>
        <taxon>Arthropoda</taxon>
        <taxon>Chelicerata</taxon>
        <taxon>Arachnida</taxon>
        <taxon>Acari</taxon>
        <taxon>Parasitiformes</taxon>
        <taxon>Ixodida</taxon>
        <taxon>Ixodoidea</taxon>
        <taxon>Ixodidae</taxon>
        <taxon>Ixodinae</taxon>
        <taxon>Ixodes</taxon>
    </lineage>
</organism>
<dbReference type="InterPro" id="IPR051497">
    <property type="entry name" value="Dev/Hematopoietic_TF"/>
</dbReference>
<dbReference type="AlphaFoldDB" id="B7P343"/>
<dbReference type="Pfam" id="PF25491">
    <property type="entry name" value="CCHC_BCL-11A"/>
    <property type="match status" value="1"/>
</dbReference>
<dbReference type="InterPro" id="IPR057448">
    <property type="entry name" value="BCL-11A_Znf_CCHC"/>
</dbReference>
<evidence type="ECO:0000256" key="1">
    <source>
        <dbReference type="ARBA" id="ARBA00004123"/>
    </source>
</evidence>
<dbReference type="InParanoid" id="B7P343"/>
<dbReference type="VEuPathDB" id="VectorBase:ISCP_010658"/>
<evidence type="ECO:0000313" key="15">
    <source>
        <dbReference type="Proteomes" id="UP000001555"/>
    </source>
</evidence>
<evidence type="ECO:0000256" key="3">
    <source>
        <dbReference type="ARBA" id="ARBA00022723"/>
    </source>
</evidence>
<evidence type="ECO:0000256" key="7">
    <source>
        <dbReference type="ARBA" id="ARBA00022843"/>
    </source>
</evidence>
<feature type="region of interest" description="Disordered" evidence="11">
    <location>
        <begin position="67"/>
        <end position="102"/>
    </location>
</feature>
<keyword evidence="15" id="KW-1185">Reference proteome</keyword>
<accession>B7P343</accession>
<dbReference type="EMBL" id="DS626493">
    <property type="protein sequence ID" value="EEC01015.1"/>
    <property type="molecule type" value="Genomic_DNA"/>
</dbReference>
<keyword evidence="5" id="KW-0863">Zinc-finger</keyword>
<sequence>MTVAAQCTVISLENVEPEHLLQQDLLTCGVCQREFALSDIVKFIQHKVHSCNKENCLLYDGDDGGPDDYDSDHRGDVPLAASGVGPRRPGPPGGLPVKRPHPVPNRLSNAVNHSLDLADRLKARVSLEPHVHKYGSRGLLVHDNGGIGVPHPVPPPVVAAGALKSPPTTSPVKRPTAEIGVNTTYTGEYRCCL</sequence>
<keyword evidence="9" id="KW-0804">Transcription</keyword>
<evidence type="ECO:0000256" key="10">
    <source>
        <dbReference type="ARBA" id="ARBA00023242"/>
    </source>
</evidence>
<dbReference type="OrthoDB" id="10046198at2759"/>
<evidence type="ECO:0000256" key="5">
    <source>
        <dbReference type="ARBA" id="ARBA00022771"/>
    </source>
</evidence>
<feature type="domain" description="BCL-11A-like CCHC zinc finger" evidence="12">
    <location>
        <begin position="25"/>
        <end position="52"/>
    </location>
</feature>
<dbReference type="EMBL" id="ABJB011017740">
    <property type="status" value="NOT_ANNOTATED_CDS"/>
    <property type="molecule type" value="Genomic_DNA"/>
</dbReference>
<keyword evidence="7" id="KW-0832">Ubl conjugation</keyword>
<protein>
    <recommendedName>
        <fullName evidence="12">BCL-11A-like CCHC zinc finger domain-containing protein</fullName>
    </recommendedName>
</protein>
<proteinExistence type="predicted"/>
<dbReference type="PANTHER" id="PTHR45993">
    <property type="entry name" value="B-CELL LYMPHOMA/LEUKEMIA 11"/>
    <property type="match status" value="1"/>
</dbReference>
<keyword evidence="2" id="KW-1017">Isopeptide bond</keyword>
<evidence type="ECO:0000313" key="13">
    <source>
        <dbReference type="EMBL" id="EEC01015.1"/>
    </source>
</evidence>
<keyword evidence="4" id="KW-0677">Repeat</keyword>
<dbReference type="GO" id="GO:0005634">
    <property type="term" value="C:nucleus"/>
    <property type="evidence" value="ECO:0007669"/>
    <property type="project" value="UniProtKB-SubCell"/>
</dbReference>
<gene>
    <name evidence="13" type="ORF">IscW_ISCW016419</name>
</gene>
<dbReference type="EnsemblMetazoa" id="ISCW016419-RA">
    <property type="protein sequence ID" value="ISCW016419-PA"/>
    <property type="gene ID" value="ISCW016419"/>
</dbReference>
<keyword evidence="10" id="KW-0539">Nucleus</keyword>
<evidence type="ECO:0000256" key="9">
    <source>
        <dbReference type="ARBA" id="ARBA00023163"/>
    </source>
</evidence>
<evidence type="ECO:0000259" key="12">
    <source>
        <dbReference type="Pfam" id="PF25491"/>
    </source>
</evidence>
<comment type="subcellular location">
    <subcellularLocation>
        <location evidence="1">Nucleus</location>
    </subcellularLocation>
</comment>
<reference evidence="13 15" key="1">
    <citation type="submission" date="2008-03" db="EMBL/GenBank/DDBJ databases">
        <title>Annotation of Ixodes scapularis.</title>
        <authorList>
            <consortium name="Ixodes scapularis Genome Project Consortium"/>
            <person name="Caler E."/>
            <person name="Hannick L.I."/>
            <person name="Bidwell S."/>
            <person name="Joardar V."/>
            <person name="Thiagarajan M."/>
            <person name="Amedeo P."/>
            <person name="Galinsky K.J."/>
            <person name="Schobel S."/>
            <person name="Inman J."/>
            <person name="Hostetler J."/>
            <person name="Miller J."/>
            <person name="Hammond M."/>
            <person name="Megy K."/>
            <person name="Lawson D."/>
            <person name="Kodira C."/>
            <person name="Sutton G."/>
            <person name="Meyer J."/>
            <person name="Hill C.A."/>
            <person name="Birren B."/>
            <person name="Nene V."/>
            <person name="Collins F."/>
            <person name="Alarcon-Chaidez F."/>
            <person name="Wikel S."/>
            <person name="Strausberg R."/>
        </authorList>
    </citation>
    <scope>NUCLEOTIDE SEQUENCE [LARGE SCALE GENOMIC DNA]</scope>
    <source>
        <strain evidence="15">Wikel</strain>
        <strain evidence="13">Wikel colony</strain>
    </source>
</reference>
<evidence type="ECO:0000256" key="6">
    <source>
        <dbReference type="ARBA" id="ARBA00022833"/>
    </source>
</evidence>
<dbReference type="VEuPathDB" id="VectorBase:ISCW016419"/>
<dbReference type="HOGENOM" id="CLU_1410253_0_0_1"/>
<dbReference type="GO" id="GO:0008270">
    <property type="term" value="F:zinc ion binding"/>
    <property type="evidence" value="ECO:0007669"/>
    <property type="project" value="UniProtKB-KW"/>
</dbReference>
<name>B7P343_IXOSC</name>
<evidence type="ECO:0000256" key="2">
    <source>
        <dbReference type="ARBA" id="ARBA00022499"/>
    </source>
</evidence>
<evidence type="ECO:0000313" key="14">
    <source>
        <dbReference type="EnsemblMetazoa" id="ISCW016419-PA"/>
    </source>
</evidence>